<evidence type="ECO:0000313" key="1">
    <source>
        <dbReference type="EMBL" id="CAI6370442.1"/>
    </source>
</evidence>
<protein>
    <submittedName>
        <fullName evidence="1">Uncharacterized protein</fullName>
    </submittedName>
</protein>
<dbReference type="Proteomes" id="UP001160148">
    <property type="component" value="Unassembled WGS sequence"/>
</dbReference>
<keyword evidence="2" id="KW-1185">Reference proteome</keyword>
<evidence type="ECO:0000313" key="2">
    <source>
        <dbReference type="Proteomes" id="UP001160148"/>
    </source>
</evidence>
<reference evidence="1 2" key="1">
    <citation type="submission" date="2023-01" db="EMBL/GenBank/DDBJ databases">
        <authorList>
            <person name="Whitehead M."/>
        </authorList>
    </citation>
    <scope>NUCLEOTIDE SEQUENCE [LARGE SCALE GENOMIC DNA]</scope>
</reference>
<dbReference type="EMBL" id="CARXXK010000359">
    <property type="protein sequence ID" value="CAI6370442.1"/>
    <property type="molecule type" value="Genomic_DNA"/>
</dbReference>
<gene>
    <name evidence="1" type="ORF">MEUPH1_LOCUS24558</name>
</gene>
<accession>A0AAV0XRH5</accession>
<sequence length="172" mass="19674">MDNNDLDGFNEDLAAFNIQSTSTSEAAEEFNVDDAIEDLQIFFSYLTELLDLMAGIDTNEKFNDSRSKLITGERTYPPCFKHIVTKYFKLSKPKKKGYKLVGKELSDYLKQFLIVNNNKKKNNNNNNILTNHPGLEDDVTYDDLITFIKNCKSTISNDDQKALKKNVFMGFS</sequence>
<organism evidence="1 2">
    <name type="scientific">Macrosiphum euphorbiae</name>
    <name type="common">potato aphid</name>
    <dbReference type="NCBI Taxonomy" id="13131"/>
    <lineage>
        <taxon>Eukaryota</taxon>
        <taxon>Metazoa</taxon>
        <taxon>Ecdysozoa</taxon>
        <taxon>Arthropoda</taxon>
        <taxon>Hexapoda</taxon>
        <taxon>Insecta</taxon>
        <taxon>Pterygota</taxon>
        <taxon>Neoptera</taxon>
        <taxon>Paraneoptera</taxon>
        <taxon>Hemiptera</taxon>
        <taxon>Sternorrhyncha</taxon>
        <taxon>Aphidomorpha</taxon>
        <taxon>Aphidoidea</taxon>
        <taxon>Aphididae</taxon>
        <taxon>Macrosiphini</taxon>
        <taxon>Macrosiphum</taxon>
    </lineage>
</organism>
<name>A0AAV0XRH5_9HEMI</name>
<comment type="caution">
    <text evidence="1">The sequence shown here is derived from an EMBL/GenBank/DDBJ whole genome shotgun (WGS) entry which is preliminary data.</text>
</comment>
<dbReference type="AlphaFoldDB" id="A0AAV0XRH5"/>
<proteinExistence type="predicted"/>